<evidence type="ECO:0000259" key="2">
    <source>
        <dbReference type="Pfam" id="PF08242"/>
    </source>
</evidence>
<gene>
    <name evidence="3" type="ORF">LTR24_008979</name>
</gene>
<organism evidence="3 4">
    <name type="scientific">Lithohypha guttulata</name>
    <dbReference type="NCBI Taxonomy" id="1690604"/>
    <lineage>
        <taxon>Eukaryota</taxon>
        <taxon>Fungi</taxon>
        <taxon>Dikarya</taxon>
        <taxon>Ascomycota</taxon>
        <taxon>Pezizomycotina</taxon>
        <taxon>Eurotiomycetes</taxon>
        <taxon>Chaetothyriomycetidae</taxon>
        <taxon>Chaetothyriales</taxon>
        <taxon>Trichomeriaceae</taxon>
        <taxon>Lithohypha</taxon>
    </lineage>
</organism>
<evidence type="ECO:0000256" key="1">
    <source>
        <dbReference type="ARBA" id="ARBA00022679"/>
    </source>
</evidence>
<dbReference type="InterPro" id="IPR029063">
    <property type="entry name" value="SAM-dependent_MTases_sf"/>
</dbReference>
<evidence type="ECO:0000313" key="3">
    <source>
        <dbReference type="EMBL" id="KAK5079756.1"/>
    </source>
</evidence>
<sequence length="259" mass="28150">MASAASSLGGPGGNERFNQEAAAWDSNPFVHQMSEEASKALQKHVPGLQSEGDAKKLDVLEIGCGTGLLSFMIAPKVHEVVAVDAAQGMIDVLKTKIEKSDIKNIVPVAVLLEDPEDPALPPADGDVPNGPRRKYDLITSHLVLHHIPDIKPVLKTMLGCLKPGGELGLTDFEDFGPEAKRFHPESKMGGVYRHGINAKWMTALMQEVGFVDVDVKVAWDHNKRVERWPGEFPPGEPIGDRGEKMNFTYVLCTGKRAEG</sequence>
<comment type="caution">
    <text evidence="3">The sequence shown here is derived from an EMBL/GenBank/DDBJ whole genome shotgun (WGS) entry which is preliminary data.</text>
</comment>
<reference evidence="3 4" key="1">
    <citation type="submission" date="2023-08" db="EMBL/GenBank/DDBJ databases">
        <title>Black Yeasts Isolated from many extreme environments.</title>
        <authorList>
            <person name="Coleine C."/>
            <person name="Stajich J.E."/>
            <person name="Selbmann L."/>
        </authorList>
    </citation>
    <scope>NUCLEOTIDE SEQUENCE [LARGE SCALE GENOMIC DNA]</scope>
    <source>
        <strain evidence="3 4">CCFEE 5885</strain>
    </source>
</reference>
<dbReference type="InterPro" id="IPR013217">
    <property type="entry name" value="Methyltransf_12"/>
</dbReference>
<dbReference type="Proteomes" id="UP001345013">
    <property type="component" value="Unassembled WGS sequence"/>
</dbReference>
<keyword evidence="1" id="KW-0808">Transferase</keyword>
<dbReference type="PANTHER" id="PTHR43861:SF3">
    <property type="entry name" value="PUTATIVE (AFU_ORTHOLOGUE AFUA_2G14390)-RELATED"/>
    <property type="match status" value="1"/>
</dbReference>
<name>A0ABR0JYE4_9EURO</name>
<keyword evidence="4" id="KW-1185">Reference proteome</keyword>
<evidence type="ECO:0000313" key="4">
    <source>
        <dbReference type="Proteomes" id="UP001345013"/>
    </source>
</evidence>
<dbReference type="CDD" id="cd02440">
    <property type="entry name" value="AdoMet_MTases"/>
    <property type="match status" value="1"/>
</dbReference>
<dbReference type="EMBL" id="JAVRRG010000174">
    <property type="protein sequence ID" value="KAK5079756.1"/>
    <property type="molecule type" value="Genomic_DNA"/>
</dbReference>
<proteinExistence type="predicted"/>
<feature type="domain" description="Methyltransferase type 12" evidence="2">
    <location>
        <begin position="60"/>
        <end position="167"/>
    </location>
</feature>
<dbReference type="PANTHER" id="PTHR43861">
    <property type="entry name" value="TRANS-ACONITATE 2-METHYLTRANSFERASE-RELATED"/>
    <property type="match status" value="1"/>
</dbReference>
<accession>A0ABR0JYE4</accession>
<dbReference type="SUPFAM" id="SSF53335">
    <property type="entry name" value="S-adenosyl-L-methionine-dependent methyltransferases"/>
    <property type="match status" value="1"/>
</dbReference>
<protein>
    <recommendedName>
        <fullName evidence="2">Methyltransferase type 12 domain-containing protein</fullName>
    </recommendedName>
</protein>
<dbReference type="Gene3D" id="3.40.50.150">
    <property type="entry name" value="Vaccinia Virus protein VP39"/>
    <property type="match status" value="1"/>
</dbReference>
<dbReference type="Pfam" id="PF08242">
    <property type="entry name" value="Methyltransf_12"/>
    <property type="match status" value="1"/>
</dbReference>